<dbReference type="InterPro" id="IPR003390">
    <property type="entry name" value="DNA_integrity_scan_DisA_N"/>
</dbReference>
<evidence type="ECO:0000256" key="5">
    <source>
        <dbReference type="ARBA" id="ARBA00022840"/>
    </source>
</evidence>
<dbReference type="InterPro" id="IPR019457">
    <property type="entry name" value="CdaS_N"/>
</dbReference>
<dbReference type="AlphaFoldDB" id="W7YBE0"/>
<dbReference type="NCBIfam" id="NF038328">
    <property type="entry name" value="c-di-AMP_CdaS"/>
    <property type="match status" value="1"/>
</dbReference>
<evidence type="ECO:0000313" key="8">
    <source>
        <dbReference type="Proteomes" id="UP000019364"/>
    </source>
</evidence>
<accession>W7YBE0</accession>
<feature type="domain" description="DAC" evidence="6">
    <location>
        <begin position="61"/>
        <end position="212"/>
    </location>
</feature>
<dbReference type="Gene3D" id="1.10.287.770">
    <property type="entry name" value="YojJ-like"/>
    <property type="match status" value="1"/>
</dbReference>
<name>W7YBE0_9BACL</name>
<dbReference type="PANTHER" id="PTHR34185">
    <property type="entry name" value="DIADENYLATE CYCLASE"/>
    <property type="match status" value="1"/>
</dbReference>
<evidence type="ECO:0000256" key="4">
    <source>
        <dbReference type="ARBA" id="ARBA00022741"/>
    </source>
</evidence>
<dbReference type="Proteomes" id="UP000019364">
    <property type="component" value="Unassembled WGS sequence"/>
</dbReference>
<dbReference type="SUPFAM" id="SSF143597">
    <property type="entry name" value="YojJ-like"/>
    <property type="match status" value="1"/>
</dbReference>
<gene>
    <name evidence="7" type="ORF">JCM16418_2185</name>
</gene>
<evidence type="ECO:0000259" key="6">
    <source>
        <dbReference type="PROSITE" id="PS51794"/>
    </source>
</evidence>
<sequence>MDSVEPMETNQCDFSPLKLEVKNQLLQINVSIDMLLTGLDHDATHCMLNEFHNMRERFVETESLASTFYLKCYLAPYTAKYDELSQAIIHLSQRRHGALIVIRRSDPIDSFITPGVIVAATLTHALLESIFIPGSPLHDGAVFIQDDMIFSAANVLPLTQRIHTQEKMGTRHRAGLGLSELCDALVIIVSEETGQASFSLNGNLYPFSPQRPIG</sequence>
<keyword evidence="5" id="KW-0067">ATP-binding</keyword>
<evidence type="ECO:0000256" key="2">
    <source>
        <dbReference type="ARBA" id="ARBA00022679"/>
    </source>
</evidence>
<dbReference type="InterPro" id="IPR036888">
    <property type="entry name" value="DNA_integrity_DisA_N_sf"/>
</dbReference>
<evidence type="ECO:0000256" key="3">
    <source>
        <dbReference type="ARBA" id="ARBA00022695"/>
    </source>
</evidence>
<dbReference type="GO" id="GO:0005524">
    <property type="term" value="F:ATP binding"/>
    <property type="evidence" value="ECO:0007669"/>
    <property type="project" value="UniProtKB-KW"/>
</dbReference>
<dbReference type="Gene3D" id="3.40.1700.10">
    <property type="entry name" value="DNA integrity scanning protein, DisA, N-terminal domain"/>
    <property type="match status" value="1"/>
</dbReference>
<comment type="caution">
    <text evidence="7">The sequence shown here is derived from an EMBL/GenBank/DDBJ whole genome shotgun (WGS) entry which is preliminary data.</text>
</comment>
<dbReference type="EMBL" id="BAVZ01000005">
    <property type="protein sequence ID" value="GAF08145.1"/>
    <property type="molecule type" value="Genomic_DNA"/>
</dbReference>
<dbReference type="PANTHER" id="PTHR34185:SF2">
    <property type="entry name" value="CYCLIC DI-AMP SYNTHASE CDAS"/>
    <property type="match status" value="1"/>
</dbReference>
<comment type="catalytic activity">
    <reaction evidence="1">
        <text>2 ATP = 3',3'-c-di-AMP + 2 diphosphate</text>
        <dbReference type="Rhea" id="RHEA:35655"/>
        <dbReference type="ChEBI" id="CHEBI:30616"/>
        <dbReference type="ChEBI" id="CHEBI:33019"/>
        <dbReference type="ChEBI" id="CHEBI:71500"/>
        <dbReference type="EC" id="2.7.7.85"/>
    </reaction>
</comment>
<dbReference type="STRING" id="1236976.JCM16418_2185"/>
<dbReference type="GO" id="GO:0106408">
    <property type="term" value="F:diadenylate cyclase activity"/>
    <property type="evidence" value="ECO:0007669"/>
    <property type="project" value="UniProtKB-EC"/>
</dbReference>
<protein>
    <recommendedName>
        <fullName evidence="6">DAC domain-containing protein</fullName>
    </recommendedName>
</protein>
<dbReference type="InterPro" id="IPR050338">
    <property type="entry name" value="DisA"/>
</dbReference>
<dbReference type="Pfam" id="PF10372">
    <property type="entry name" value="CdaS_N"/>
    <property type="match status" value="1"/>
</dbReference>
<evidence type="ECO:0000313" key="7">
    <source>
        <dbReference type="EMBL" id="GAF08145.1"/>
    </source>
</evidence>
<reference evidence="7 8" key="1">
    <citation type="journal article" date="2014" name="Genome Announc.">
        <title>Draft Genome Sequence of Paenibacillus pini JCM 16418T, Isolated from the Rhizosphere of Pine Tree.</title>
        <authorList>
            <person name="Yuki M."/>
            <person name="Oshima K."/>
            <person name="Suda W."/>
            <person name="Oshida Y."/>
            <person name="Kitamura K."/>
            <person name="Iida Y."/>
            <person name="Hattori M."/>
            <person name="Ohkuma M."/>
        </authorList>
    </citation>
    <scope>NUCLEOTIDE SEQUENCE [LARGE SCALE GENOMIC DNA]</scope>
    <source>
        <strain evidence="7 8">JCM 16418</strain>
    </source>
</reference>
<evidence type="ECO:0000256" key="1">
    <source>
        <dbReference type="ARBA" id="ARBA00000877"/>
    </source>
</evidence>
<dbReference type="PROSITE" id="PS51794">
    <property type="entry name" value="DAC"/>
    <property type="match status" value="1"/>
</dbReference>
<proteinExistence type="predicted"/>
<keyword evidence="4" id="KW-0547">Nucleotide-binding</keyword>
<dbReference type="GO" id="GO:0004016">
    <property type="term" value="F:adenylate cyclase activity"/>
    <property type="evidence" value="ECO:0007669"/>
    <property type="project" value="TreeGrafter"/>
</dbReference>
<organism evidence="7 8">
    <name type="scientific">Paenibacillus pini JCM 16418</name>
    <dbReference type="NCBI Taxonomy" id="1236976"/>
    <lineage>
        <taxon>Bacteria</taxon>
        <taxon>Bacillati</taxon>
        <taxon>Bacillota</taxon>
        <taxon>Bacilli</taxon>
        <taxon>Bacillales</taxon>
        <taxon>Paenibacillaceae</taxon>
        <taxon>Paenibacillus</taxon>
    </lineage>
</organism>
<dbReference type="Pfam" id="PF02457">
    <property type="entry name" value="DAC"/>
    <property type="match status" value="1"/>
</dbReference>
<dbReference type="eggNOG" id="COG1624">
    <property type="taxonomic scope" value="Bacteria"/>
</dbReference>
<dbReference type="InterPro" id="IPR053472">
    <property type="entry name" value="DAC_CdaS-like"/>
</dbReference>
<keyword evidence="3" id="KW-0548">Nucleotidyltransferase</keyword>
<keyword evidence="8" id="KW-1185">Reference proteome</keyword>
<keyword evidence="2" id="KW-0808">Transferase</keyword>